<keyword evidence="5" id="KW-1185">Reference proteome</keyword>
<evidence type="ECO:0000259" key="3">
    <source>
        <dbReference type="Pfam" id="PF01757"/>
    </source>
</evidence>
<feature type="compositionally biased region" description="Polar residues" evidence="1">
    <location>
        <begin position="325"/>
        <end position="338"/>
    </location>
</feature>
<protein>
    <submittedName>
        <fullName evidence="4">Acyltransferase</fullName>
    </submittedName>
</protein>
<evidence type="ECO:0000313" key="5">
    <source>
        <dbReference type="Proteomes" id="UP000298424"/>
    </source>
</evidence>
<keyword evidence="2" id="KW-0812">Transmembrane</keyword>
<gene>
    <name evidence="4" type="ORF">E3T27_14460</name>
</gene>
<dbReference type="Pfam" id="PF01757">
    <property type="entry name" value="Acyl_transf_3"/>
    <property type="match status" value="1"/>
</dbReference>
<name>A0A4R8ZC56_9MICO</name>
<sequence length="338" mass="36201">MRQLRLLAAVAVVVGHGYVLNGITPAPRVGGIPLHTLGLYIFFTISGYLITSSWNRWPNIPSFVRNRALRILPALAAVVLLTVVVIGPLATDLTLREYLSTSQTWLYLSGVLLVPQYELPGVFDSHVSPAMNGSLWTLGIEACCYLATALLGIALRRFAWIGTLVLGVVAIALALQPAGSSLESLRPAGAVCSYFAIGALACHLRVDRRHFPTVLIVGLAIGWVLLGEFNAPVATTAAWLVVPATVLAIALRSRESSSGVDLSYGVYLWGYPIQQLVIQVNPDLPVTFSVALTIVFTLAVATLSWHYLEAPALGLKRSARPEPTQRLQSKSALGATTA</sequence>
<keyword evidence="4" id="KW-0808">Transferase</keyword>
<organism evidence="4 5">
    <name type="scientific">Cryobacterium lyxosi</name>
    <dbReference type="NCBI Taxonomy" id="1259228"/>
    <lineage>
        <taxon>Bacteria</taxon>
        <taxon>Bacillati</taxon>
        <taxon>Actinomycetota</taxon>
        <taxon>Actinomycetes</taxon>
        <taxon>Micrococcales</taxon>
        <taxon>Microbacteriaceae</taxon>
        <taxon>Cryobacterium</taxon>
    </lineage>
</organism>
<dbReference type="GO" id="GO:0016020">
    <property type="term" value="C:membrane"/>
    <property type="evidence" value="ECO:0007669"/>
    <property type="project" value="TreeGrafter"/>
</dbReference>
<feature type="transmembrane region" description="Helical" evidence="2">
    <location>
        <begin position="286"/>
        <end position="308"/>
    </location>
</feature>
<keyword evidence="2" id="KW-1133">Transmembrane helix</keyword>
<feature type="transmembrane region" description="Helical" evidence="2">
    <location>
        <begin position="185"/>
        <end position="204"/>
    </location>
</feature>
<accession>A0A4R8ZC56</accession>
<feature type="transmembrane region" description="Helical" evidence="2">
    <location>
        <begin position="211"/>
        <end position="227"/>
    </location>
</feature>
<proteinExistence type="predicted"/>
<feature type="transmembrane region" description="Helical" evidence="2">
    <location>
        <begin position="133"/>
        <end position="151"/>
    </location>
</feature>
<evidence type="ECO:0000256" key="1">
    <source>
        <dbReference type="SAM" id="MobiDB-lite"/>
    </source>
</evidence>
<dbReference type="InterPro" id="IPR002656">
    <property type="entry name" value="Acyl_transf_3_dom"/>
</dbReference>
<reference evidence="4 5" key="1">
    <citation type="submission" date="2019-03" db="EMBL/GenBank/DDBJ databases">
        <title>Genomics of glacier-inhabiting Cryobacterium strains.</title>
        <authorList>
            <person name="Liu Q."/>
            <person name="Xin Y.-H."/>
        </authorList>
    </citation>
    <scope>NUCLEOTIDE SEQUENCE [LARGE SCALE GENOMIC DNA]</scope>
    <source>
        <strain evidence="4 5">TMT1-1</strain>
    </source>
</reference>
<comment type="caution">
    <text evidence="4">The sequence shown here is derived from an EMBL/GenBank/DDBJ whole genome shotgun (WGS) entry which is preliminary data.</text>
</comment>
<keyword evidence="2" id="KW-0472">Membrane</keyword>
<dbReference type="GO" id="GO:0016747">
    <property type="term" value="F:acyltransferase activity, transferring groups other than amino-acyl groups"/>
    <property type="evidence" value="ECO:0007669"/>
    <property type="project" value="InterPro"/>
</dbReference>
<dbReference type="RefSeq" id="WP_134573552.1">
    <property type="nucleotide sequence ID" value="NZ_SOGT01000015.1"/>
</dbReference>
<dbReference type="PANTHER" id="PTHR23028:SF53">
    <property type="entry name" value="ACYL_TRANSF_3 DOMAIN-CONTAINING PROTEIN"/>
    <property type="match status" value="1"/>
</dbReference>
<feature type="domain" description="Acyltransferase 3" evidence="3">
    <location>
        <begin position="4"/>
        <end position="302"/>
    </location>
</feature>
<feature type="region of interest" description="Disordered" evidence="1">
    <location>
        <begin position="319"/>
        <end position="338"/>
    </location>
</feature>
<dbReference type="OrthoDB" id="9796461at2"/>
<dbReference type="EMBL" id="SOGT01000015">
    <property type="protein sequence ID" value="TFD23979.1"/>
    <property type="molecule type" value="Genomic_DNA"/>
</dbReference>
<keyword evidence="4" id="KW-0012">Acyltransferase</keyword>
<dbReference type="Proteomes" id="UP000298424">
    <property type="component" value="Unassembled WGS sequence"/>
</dbReference>
<dbReference type="AlphaFoldDB" id="A0A4R8ZC56"/>
<feature type="transmembrane region" description="Helical" evidence="2">
    <location>
        <begin position="71"/>
        <end position="90"/>
    </location>
</feature>
<evidence type="ECO:0000256" key="2">
    <source>
        <dbReference type="SAM" id="Phobius"/>
    </source>
</evidence>
<dbReference type="InterPro" id="IPR050879">
    <property type="entry name" value="Acyltransferase_3"/>
</dbReference>
<evidence type="ECO:0000313" key="4">
    <source>
        <dbReference type="EMBL" id="TFD23979.1"/>
    </source>
</evidence>
<dbReference type="PANTHER" id="PTHR23028">
    <property type="entry name" value="ACETYLTRANSFERASE"/>
    <property type="match status" value="1"/>
</dbReference>
<feature type="transmembrane region" description="Helical" evidence="2">
    <location>
        <begin position="32"/>
        <end position="50"/>
    </location>
</feature>
<dbReference type="GO" id="GO:0009103">
    <property type="term" value="P:lipopolysaccharide biosynthetic process"/>
    <property type="evidence" value="ECO:0007669"/>
    <property type="project" value="TreeGrafter"/>
</dbReference>
<feature type="transmembrane region" description="Helical" evidence="2">
    <location>
        <begin position="158"/>
        <end position="179"/>
    </location>
</feature>